<feature type="transmembrane region" description="Helical" evidence="2">
    <location>
        <begin position="25"/>
        <end position="44"/>
    </location>
</feature>
<dbReference type="InterPro" id="IPR003607">
    <property type="entry name" value="HD/PDEase_dom"/>
</dbReference>
<dbReference type="AlphaFoldDB" id="A0A1M7SWM0"/>
<proteinExistence type="predicted"/>
<dbReference type="Proteomes" id="UP000186469">
    <property type="component" value="Unassembled WGS sequence"/>
</dbReference>
<dbReference type="PANTHER" id="PTHR36442:SF1">
    <property type="entry name" value="CYCLIC-DI-AMP PHOSPHODIESTERASE PGPH"/>
    <property type="match status" value="1"/>
</dbReference>
<feature type="transmembrane region" description="Helical" evidence="2">
    <location>
        <begin position="336"/>
        <end position="360"/>
    </location>
</feature>
<dbReference type="InterPro" id="IPR006675">
    <property type="entry name" value="HDIG_dom"/>
</dbReference>
<keyword evidence="4" id="KW-0378">Hydrolase</keyword>
<dbReference type="EMBL" id="FRDI01000005">
    <property type="protein sequence ID" value="SHN62774.1"/>
    <property type="molecule type" value="Genomic_DNA"/>
</dbReference>
<keyword evidence="5" id="KW-1185">Reference proteome</keyword>
<dbReference type="RefSeq" id="WP_072696994.1">
    <property type="nucleotide sequence ID" value="NZ_FRDI01000005.1"/>
</dbReference>
<dbReference type="SUPFAM" id="SSF109604">
    <property type="entry name" value="HD-domain/PDEase-like"/>
    <property type="match status" value="1"/>
</dbReference>
<dbReference type="PROSITE" id="PS51831">
    <property type="entry name" value="HD"/>
    <property type="match status" value="1"/>
</dbReference>
<dbReference type="PANTHER" id="PTHR36442">
    <property type="entry name" value="CYCLIC-DI-AMP PHOSPHODIESTERASE PGPH"/>
    <property type="match status" value="1"/>
</dbReference>
<feature type="transmembrane region" description="Helical" evidence="2">
    <location>
        <begin position="439"/>
        <end position="460"/>
    </location>
</feature>
<feature type="domain" description="HD" evidence="3">
    <location>
        <begin position="526"/>
        <end position="668"/>
    </location>
</feature>
<dbReference type="GO" id="GO:0016787">
    <property type="term" value="F:hydrolase activity"/>
    <property type="evidence" value="ECO:0007669"/>
    <property type="project" value="UniProtKB-KW"/>
</dbReference>
<dbReference type="STRING" id="1121455.SAMN02745728_01301"/>
<dbReference type="Gene3D" id="1.10.3210.10">
    <property type="entry name" value="Hypothetical protein af1432"/>
    <property type="match status" value="1"/>
</dbReference>
<keyword evidence="2" id="KW-1133">Transmembrane helix</keyword>
<sequence length="783" mass="86887">MSMINKLPAKEQPFKKYVRYIRSKTNFATITLYSVFVLVAFLLGGKLVSQTKILVAGEVAPHDVIAKQNLFIPDPIGTKTRNDSIIAIQPLVCDFEASHISNLKKRMQEIFSAINESDSVTLMALNDSLALDIGEELTVRGLSSLANKEVQKLSLQTIVPLVEQRLLQGVVADTNIFAQYKGGVLIRNLDNGSESTLPNALDIPDLYTLKTEVIDRLKSETQLSSLSRRVLGVLINSLISPTVFPNLEATKKRNTELVNALEPVYSQIETGELIVRQGERVTLEQQQKIQLLLKKEKNSFNFQLTVGIFLLTVLLSVGIFFSPSGRKSGTVQERDILFIATLIGFFVLIAKSVAIVSSNMVEANSFVTSNSLAYGVPVVGAAGLAALIFSTRRYFVVGLLLAFLCSMAAGGSLELFLFYFIGSMWNTWLIMRAQNRHDVVWSVIPLTLGLIAIWLSTTFISIEIRPNYMAELIAVITHGILSLLLIFALSPIVEMAFGHTTRFGLMELMSLEQPLIQELMMTAPGTYHHSVIVANMVEAGAKAIGANSLLCKVAALYHDVGKINKPEYFIENQFGGENRHDKITPSMSALVLISHVKQGIELTQKHKLGEEIIDIIAQHHGTSLIKYFYQKAVNLGENPRESDYRYPGPRPQTREAAIVMLADVVEASSRTLSDPTPSRITNHINTIVKNLFSEGQLDEAELTLKDIHKLSETFVRILTGIFHQRIEYPDKNKKVAEEKTAEKTIKQYDNIQNKTQVGSSAPLSLGDNKTEAEQHKPDRLTLH</sequence>
<evidence type="ECO:0000256" key="1">
    <source>
        <dbReference type="SAM" id="MobiDB-lite"/>
    </source>
</evidence>
<dbReference type="Pfam" id="PF07698">
    <property type="entry name" value="7TM-7TMR_HD"/>
    <property type="match status" value="1"/>
</dbReference>
<evidence type="ECO:0000256" key="2">
    <source>
        <dbReference type="SAM" id="Phobius"/>
    </source>
</evidence>
<name>A0A1M7SWM0_9BACT</name>
<dbReference type="SMART" id="SM00471">
    <property type="entry name" value="HDc"/>
    <property type="match status" value="1"/>
</dbReference>
<evidence type="ECO:0000313" key="4">
    <source>
        <dbReference type="EMBL" id="SHN62774.1"/>
    </source>
</evidence>
<feature type="transmembrane region" description="Helical" evidence="2">
    <location>
        <begin position="302"/>
        <end position="324"/>
    </location>
</feature>
<feature type="compositionally biased region" description="Basic and acidic residues" evidence="1">
    <location>
        <begin position="768"/>
        <end position="783"/>
    </location>
</feature>
<evidence type="ECO:0000259" key="3">
    <source>
        <dbReference type="PROSITE" id="PS51831"/>
    </source>
</evidence>
<reference evidence="4 5" key="1">
    <citation type="submission" date="2016-12" db="EMBL/GenBank/DDBJ databases">
        <authorList>
            <person name="Song W.-J."/>
            <person name="Kurnit D.M."/>
        </authorList>
    </citation>
    <scope>NUCLEOTIDE SEQUENCE [LARGE SCALE GENOMIC DNA]</scope>
    <source>
        <strain evidence="4 5">DSM 11393</strain>
    </source>
</reference>
<dbReference type="InterPro" id="IPR011621">
    <property type="entry name" value="Metal-dep_PHydrolase_7TM_intra"/>
</dbReference>
<feature type="transmembrane region" description="Helical" evidence="2">
    <location>
        <begin position="472"/>
        <end position="493"/>
    </location>
</feature>
<feature type="transmembrane region" description="Helical" evidence="2">
    <location>
        <begin position="396"/>
        <end position="419"/>
    </location>
</feature>
<keyword evidence="2" id="KW-0472">Membrane</keyword>
<accession>A0A1M7SWM0</accession>
<dbReference type="OrthoDB" id="9806952at2"/>
<evidence type="ECO:0000313" key="5">
    <source>
        <dbReference type="Proteomes" id="UP000186469"/>
    </source>
</evidence>
<dbReference type="InterPro" id="IPR006674">
    <property type="entry name" value="HD_domain"/>
</dbReference>
<organism evidence="4 5">
    <name type="scientific">Desulfovibrio litoralis DSM 11393</name>
    <dbReference type="NCBI Taxonomy" id="1121455"/>
    <lineage>
        <taxon>Bacteria</taxon>
        <taxon>Pseudomonadati</taxon>
        <taxon>Thermodesulfobacteriota</taxon>
        <taxon>Desulfovibrionia</taxon>
        <taxon>Desulfovibrionales</taxon>
        <taxon>Desulfovibrionaceae</taxon>
        <taxon>Desulfovibrio</taxon>
    </lineage>
</organism>
<keyword evidence="2" id="KW-0812">Transmembrane</keyword>
<dbReference type="CDD" id="cd00077">
    <property type="entry name" value="HDc"/>
    <property type="match status" value="1"/>
</dbReference>
<feature type="transmembrane region" description="Helical" evidence="2">
    <location>
        <begin position="372"/>
        <end position="389"/>
    </location>
</feature>
<protein>
    <submittedName>
        <fullName evidence="4">Metal dependent phosphohydrolase</fullName>
    </submittedName>
</protein>
<dbReference type="Pfam" id="PF01966">
    <property type="entry name" value="HD"/>
    <property type="match status" value="1"/>
</dbReference>
<gene>
    <name evidence="4" type="ORF">SAMN02745728_01301</name>
</gene>
<dbReference type="Pfam" id="PF07697">
    <property type="entry name" value="7TMR-HDED"/>
    <property type="match status" value="1"/>
</dbReference>
<dbReference type="NCBIfam" id="TIGR00277">
    <property type="entry name" value="HDIG"/>
    <property type="match status" value="1"/>
</dbReference>
<dbReference type="InterPro" id="IPR052722">
    <property type="entry name" value="PgpH_phosphodiesterase"/>
</dbReference>
<feature type="compositionally biased region" description="Polar residues" evidence="1">
    <location>
        <begin position="747"/>
        <end position="762"/>
    </location>
</feature>
<feature type="region of interest" description="Disordered" evidence="1">
    <location>
        <begin position="746"/>
        <end position="783"/>
    </location>
</feature>
<dbReference type="InterPro" id="IPR011624">
    <property type="entry name" value="Metal-dep_PHydrolase_7TM_extra"/>
</dbReference>